<reference evidence="1 2" key="1">
    <citation type="submission" date="2018-11" db="EMBL/GenBank/DDBJ databases">
        <title>Complete genome sequencing of the Actinobacteria Serinibacter sp. K3-2.</title>
        <authorList>
            <person name="Rakitin A.L."/>
            <person name="Beletsky A.V."/>
            <person name="Mardanov A.V."/>
            <person name="Ravin N.V."/>
            <person name="Gromova A.S."/>
            <person name="Filippova S.N."/>
            <person name="Gal'Chenko V.F."/>
        </authorList>
    </citation>
    <scope>NUCLEOTIDE SEQUENCE [LARGE SCALE GENOMIC DNA]</scope>
    <source>
        <strain evidence="1 2">K3-2</strain>
    </source>
</reference>
<evidence type="ECO:0008006" key="3">
    <source>
        <dbReference type="Google" id="ProtNLM"/>
    </source>
</evidence>
<organism evidence="1 2">
    <name type="scientific">Serinibacter arcticus</name>
    <dbReference type="NCBI Taxonomy" id="1655435"/>
    <lineage>
        <taxon>Bacteria</taxon>
        <taxon>Bacillati</taxon>
        <taxon>Actinomycetota</taxon>
        <taxon>Actinomycetes</taxon>
        <taxon>Micrococcales</taxon>
        <taxon>Beutenbergiaceae</taxon>
        <taxon>Serinibacter</taxon>
    </lineage>
</organism>
<gene>
    <name evidence="1" type="ORF">SERN_1267</name>
</gene>
<proteinExistence type="predicted"/>
<dbReference type="AlphaFoldDB" id="A0A4Z1E461"/>
<accession>A0A4Z1E461</accession>
<dbReference type="InterPro" id="IPR049975">
    <property type="entry name" value="SAV_915-like_dom"/>
</dbReference>
<dbReference type="OrthoDB" id="3256619at2"/>
<sequence>MSTHTETRPTVPPVVYLPLRRGSDPAMPEVEIRRAPDGRGVLLAYTALDRLLDLCGPNQPWVLAHTAGLGDIKEVQHYDAIVLDVEVPLEARRDGAIA</sequence>
<dbReference type="EMBL" id="RHPJ01000002">
    <property type="protein sequence ID" value="TGO05263.1"/>
    <property type="molecule type" value="Genomic_DNA"/>
</dbReference>
<dbReference type="Proteomes" id="UP000297318">
    <property type="component" value="Unassembled WGS sequence"/>
</dbReference>
<protein>
    <recommendedName>
        <fullName evidence="3">SseB protein N-terminal domain-containing protein</fullName>
    </recommendedName>
</protein>
<dbReference type="NCBIfam" id="NF042914">
    <property type="entry name" value="SAV915_dom"/>
    <property type="match status" value="1"/>
</dbReference>
<dbReference type="RefSeq" id="WP_135849294.1">
    <property type="nucleotide sequence ID" value="NZ_RHPJ01000002.1"/>
</dbReference>
<evidence type="ECO:0000313" key="1">
    <source>
        <dbReference type="EMBL" id="TGO05263.1"/>
    </source>
</evidence>
<name>A0A4Z1E461_9MICO</name>
<keyword evidence="2" id="KW-1185">Reference proteome</keyword>
<evidence type="ECO:0000313" key="2">
    <source>
        <dbReference type="Proteomes" id="UP000297318"/>
    </source>
</evidence>
<comment type="caution">
    <text evidence="1">The sequence shown here is derived from an EMBL/GenBank/DDBJ whole genome shotgun (WGS) entry which is preliminary data.</text>
</comment>